<evidence type="ECO:0000313" key="2">
    <source>
        <dbReference type="Proteomes" id="UP000789405"/>
    </source>
</evidence>
<comment type="caution">
    <text evidence="1">The sequence shown here is derived from an EMBL/GenBank/DDBJ whole genome shotgun (WGS) entry which is preliminary data.</text>
</comment>
<dbReference type="EMBL" id="CAJVPY010036408">
    <property type="protein sequence ID" value="CAG8801955.1"/>
    <property type="molecule type" value="Genomic_DNA"/>
</dbReference>
<dbReference type="AlphaFoldDB" id="A0A9N9K134"/>
<accession>A0A9N9K134</accession>
<proteinExistence type="predicted"/>
<gene>
    <name evidence="1" type="ORF">DERYTH_LOCUS23567</name>
</gene>
<keyword evidence="2" id="KW-1185">Reference proteome</keyword>
<sequence length="46" mass="4561">LLLPAFTALAGLSDGRPPAKLQSSIKASAGIIEFPTVTALLAGVLA</sequence>
<reference evidence="1" key="1">
    <citation type="submission" date="2021-06" db="EMBL/GenBank/DDBJ databases">
        <authorList>
            <person name="Kallberg Y."/>
            <person name="Tangrot J."/>
            <person name="Rosling A."/>
        </authorList>
    </citation>
    <scope>NUCLEOTIDE SEQUENCE</scope>
    <source>
        <strain evidence="1">MA453B</strain>
    </source>
</reference>
<feature type="non-terminal residue" evidence="1">
    <location>
        <position position="1"/>
    </location>
</feature>
<dbReference type="Proteomes" id="UP000789405">
    <property type="component" value="Unassembled WGS sequence"/>
</dbReference>
<evidence type="ECO:0000313" key="1">
    <source>
        <dbReference type="EMBL" id="CAG8801955.1"/>
    </source>
</evidence>
<protein>
    <submittedName>
        <fullName evidence="1">18799_t:CDS:1</fullName>
    </submittedName>
</protein>
<name>A0A9N9K134_9GLOM</name>
<organism evidence="1 2">
    <name type="scientific">Dentiscutata erythropus</name>
    <dbReference type="NCBI Taxonomy" id="1348616"/>
    <lineage>
        <taxon>Eukaryota</taxon>
        <taxon>Fungi</taxon>
        <taxon>Fungi incertae sedis</taxon>
        <taxon>Mucoromycota</taxon>
        <taxon>Glomeromycotina</taxon>
        <taxon>Glomeromycetes</taxon>
        <taxon>Diversisporales</taxon>
        <taxon>Gigasporaceae</taxon>
        <taxon>Dentiscutata</taxon>
    </lineage>
</organism>